<evidence type="ECO:0000256" key="11">
    <source>
        <dbReference type="ARBA" id="ARBA00023303"/>
    </source>
</evidence>
<sequence length="479" mass="56350">MQNVRKRAMQFGDTPAAKYMQEFGRTTTLHGIPYILRKNYHYSETLLWLVAVVLATYYAAKLIYDSWNRYSSNPTVISLEKDFREWNLTFPAATVCFTDRLNDTRASEFIFETWNVDQNSSIYGKYHSFLNAITNLTYDNLKDFIAFERVSQFTSLTGEQLSEIARQNMMQMEYHANVFDPAYNYLAFREIITEMGICFTYSGIVANYHTLKKLPQPSFEIPYCNYLTSVCYARVEDLPGKIRYYIHSPYEIPAVSDKFFEVFDSMERDTSWRFSEMIASPELRRLDPRQRQCRFVDEPLENEQVYSYNLCQMGCRKRLAYRLCGCAPYFYQKDGKIPVCGVKGLACLSKYKDEIVKLSSASGSPDCQCLSQCEYVTFYIDENQERTWTYPVPPNIRFRWAIQHYSKTRQKRDIIFGFEDLLVSLGGTAALFLGCSVLSFVEIGYFATLRLFWHLVRWHCGRKNGKNTRKRRVHYDRRY</sequence>
<accession>A0ABN7BF33</accession>
<name>A0ABN7BF33_9HEMI</name>
<evidence type="ECO:0000256" key="3">
    <source>
        <dbReference type="ARBA" id="ARBA00022448"/>
    </source>
</evidence>
<dbReference type="PANTHER" id="PTHR11690:SF240">
    <property type="entry name" value="PICKPOCKET 25-RELATED"/>
    <property type="match status" value="1"/>
</dbReference>
<keyword evidence="6 13" id="KW-1133">Transmembrane helix</keyword>
<dbReference type="EMBL" id="AP028923">
    <property type="protein sequence ID" value="BET02985.1"/>
    <property type="molecule type" value="Genomic_DNA"/>
</dbReference>
<keyword evidence="4 12" id="KW-0894">Sodium channel</keyword>
<dbReference type="PANTHER" id="PTHR11690">
    <property type="entry name" value="AMILORIDE-SENSITIVE SODIUM CHANNEL-RELATED"/>
    <property type="match status" value="1"/>
</dbReference>
<keyword evidence="5 12" id="KW-0812">Transmembrane</keyword>
<dbReference type="Gene3D" id="1.10.287.770">
    <property type="entry name" value="YojJ-like"/>
    <property type="match status" value="1"/>
</dbReference>
<evidence type="ECO:0000313" key="14">
    <source>
        <dbReference type="EMBL" id="BET02985.1"/>
    </source>
</evidence>
<evidence type="ECO:0000313" key="15">
    <source>
        <dbReference type="Proteomes" id="UP001307889"/>
    </source>
</evidence>
<evidence type="ECO:0000256" key="2">
    <source>
        <dbReference type="ARBA" id="ARBA00007193"/>
    </source>
</evidence>
<keyword evidence="10 12" id="KW-0739">Sodium transport</keyword>
<proteinExistence type="inferred from homology"/>
<reference evidence="14 15" key="1">
    <citation type="submission" date="2023-09" db="EMBL/GenBank/DDBJ databases">
        <title>Nesidiocoris tenuis whole genome shotgun sequence.</title>
        <authorList>
            <person name="Shibata T."/>
            <person name="Shimoda M."/>
            <person name="Kobayashi T."/>
            <person name="Uehara T."/>
        </authorList>
    </citation>
    <scope>NUCLEOTIDE SEQUENCE [LARGE SCALE GENOMIC DNA]</scope>
    <source>
        <strain evidence="14 15">Japan</strain>
    </source>
</reference>
<feature type="transmembrane region" description="Helical" evidence="13">
    <location>
        <begin position="429"/>
        <end position="453"/>
    </location>
</feature>
<keyword evidence="7" id="KW-0915">Sodium</keyword>
<comment type="similarity">
    <text evidence="2 12">Belongs to the amiloride-sensitive sodium channel (TC 1.A.6) family.</text>
</comment>
<dbReference type="InterPro" id="IPR001873">
    <property type="entry name" value="ENaC"/>
</dbReference>
<evidence type="ECO:0000256" key="4">
    <source>
        <dbReference type="ARBA" id="ARBA00022461"/>
    </source>
</evidence>
<evidence type="ECO:0000256" key="5">
    <source>
        <dbReference type="ARBA" id="ARBA00022692"/>
    </source>
</evidence>
<feature type="transmembrane region" description="Helical" evidence="13">
    <location>
        <begin position="46"/>
        <end position="64"/>
    </location>
</feature>
<comment type="subcellular location">
    <subcellularLocation>
        <location evidence="1">Membrane</location>
        <topology evidence="1">Multi-pass membrane protein</topology>
    </subcellularLocation>
</comment>
<evidence type="ECO:0000256" key="13">
    <source>
        <dbReference type="SAM" id="Phobius"/>
    </source>
</evidence>
<keyword evidence="8 12" id="KW-0406">Ion transport</keyword>
<keyword evidence="11 12" id="KW-0407">Ion channel</keyword>
<keyword evidence="9 13" id="KW-0472">Membrane</keyword>
<evidence type="ECO:0000256" key="7">
    <source>
        <dbReference type="ARBA" id="ARBA00023053"/>
    </source>
</evidence>
<evidence type="ECO:0000256" key="10">
    <source>
        <dbReference type="ARBA" id="ARBA00023201"/>
    </source>
</evidence>
<evidence type="ECO:0000256" key="8">
    <source>
        <dbReference type="ARBA" id="ARBA00023065"/>
    </source>
</evidence>
<evidence type="ECO:0000256" key="9">
    <source>
        <dbReference type="ARBA" id="ARBA00023136"/>
    </source>
</evidence>
<dbReference type="GO" id="GO:0034220">
    <property type="term" value="P:monoatomic ion transmembrane transport"/>
    <property type="evidence" value="ECO:0007669"/>
    <property type="project" value="UniProtKB-KW"/>
</dbReference>
<dbReference type="Proteomes" id="UP001307889">
    <property type="component" value="Chromosome 15"/>
</dbReference>
<organism evidence="14 15">
    <name type="scientific">Nesidiocoris tenuis</name>
    <dbReference type="NCBI Taxonomy" id="355587"/>
    <lineage>
        <taxon>Eukaryota</taxon>
        <taxon>Metazoa</taxon>
        <taxon>Ecdysozoa</taxon>
        <taxon>Arthropoda</taxon>
        <taxon>Hexapoda</taxon>
        <taxon>Insecta</taxon>
        <taxon>Pterygota</taxon>
        <taxon>Neoptera</taxon>
        <taxon>Paraneoptera</taxon>
        <taxon>Hemiptera</taxon>
        <taxon>Heteroptera</taxon>
        <taxon>Panheteroptera</taxon>
        <taxon>Cimicomorpha</taxon>
        <taxon>Miridae</taxon>
        <taxon>Dicyphina</taxon>
        <taxon>Nesidiocoris</taxon>
    </lineage>
</organism>
<evidence type="ECO:0000256" key="6">
    <source>
        <dbReference type="ARBA" id="ARBA00022989"/>
    </source>
</evidence>
<dbReference type="Gene3D" id="1.10.287.820">
    <property type="entry name" value="Acid-sensing ion channel domain"/>
    <property type="match status" value="1"/>
</dbReference>
<keyword evidence="15" id="KW-1185">Reference proteome</keyword>
<evidence type="ECO:0000256" key="12">
    <source>
        <dbReference type="RuleBase" id="RU000679"/>
    </source>
</evidence>
<evidence type="ECO:0000256" key="1">
    <source>
        <dbReference type="ARBA" id="ARBA00004141"/>
    </source>
</evidence>
<protein>
    <submittedName>
        <fullName evidence="14">Amiloride-sensitive sodium channel</fullName>
    </submittedName>
</protein>
<keyword evidence="3 12" id="KW-0813">Transport</keyword>
<dbReference type="Pfam" id="PF00858">
    <property type="entry name" value="ASC"/>
    <property type="match status" value="1"/>
</dbReference>
<gene>
    <name evidence="14" type="ORF">NTJ_15803</name>
</gene>